<gene>
    <name evidence="2" type="ORF">J4N46_06545</name>
</gene>
<reference evidence="2 3" key="1">
    <citation type="submission" date="2021-03" db="EMBL/GenBank/DDBJ databases">
        <title>Isolation and description of Capnocytophaga bilenii sp. nov., a novel Capnocytophaga species, isolated from a gingivitis subject.</title>
        <authorList>
            <person name="Antezack A."/>
            <person name="Monnet-Corti V."/>
            <person name="La Scola B."/>
        </authorList>
    </citation>
    <scope>NUCLEOTIDE SEQUENCE [LARGE SCALE GENOMIC DNA]</scope>
    <source>
        <strain evidence="2 3">Marseille-Q4570</strain>
    </source>
</reference>
<evidence type="ECO:0000256" key="1">
    <source>
        <dbReference type="SAM" id="Phobius"/>
    </source>
</evidence>
<dbReference type="Proteomes" id="UP000681610">
    <property type="component" value="Unassembled WGS sequence"/>
</dbReference>
<feature type="transmembrane region" description="Helical" evidence="1">
    <location>
        <begin position="86"/>
        <end position="109"/>
    </location>
</feature>
<evidence type="ECO:0000313" key="3">
    <source>
        <dbReference type="Proteomes" id="UP000681610"/>
    </source>
</evidence>
<sequence>MLYQYINSVHSLCAYIVLIVLFLSTINALAGFFTKKEFTVKDLRLSLFTLIFSHIQLLLGLLLYAVTPRLMAWQMGAKIVMKDSLLRQLLVEHPLMNIIAVTLITIGWVKHKKQTTNRGKFGKIAIFYTIALVCLLSMIPWRLWWNF</sequence>
<evidence type="ECO:0000313" key="2">
    <source>
        <dbReference type="EMBL" id="MBO1884079.1"/>
    </source>
</evidence>
<feature type="transmembrane region" description="Helical" evidence="1">
    <location>
        <begin position="45"/>
        <end position="66"/>
    </location>
</feature>
<keyword evidence="1" id="KW-0472">Membrane</keyword>
<dbReference type="RefSeq" id="WP_208058631.1">
    <property type="nucleotide sequence ID" value="NZ_JAGDYP010000004.1"/>
</dbReference>
<organism evidence="2 3">
    <name type="scientific">Capnocytophaga bilenii</name>
    <dbReference type="NCBI Taxonomy" id="2819369"/>
    <lineage>
        <taxon>Bacteria</taxon>
        <taxon>Pseudomonadati</taxon>
        <taxon>Bacteroidota</taxon>
        <taxon>Flavobacteriia</taxon>
        <taxon>Flavobacteriales</taxon>
        <taxon>Flavobacteriaceae</taxon>
        <taxon>Capnocytophaga</taxon>
    </lineage>
</organism>
<evidence type="ECO:0008006" key="4">
    <source>
        <dbReference type="Google" id="ProtNLM"/>
    </source>
</evidence>
<feature type="transmembrane region" description="Helical" evidence="1">
    <location>
        <begin position="121"/>
        <end position="141"/>
    </location>
</feature>
<proteinExistence type="predicted"/>
<feature type="transmembrane region" description="Helical" evidence="1">
    <location>
        <begin position="12"/>
        <end position="33"/>
    </location>
</feature>
<comment type="caution">
    <text evidence="2">The sequence shown here is derived from an EMBL/GenBank/DDBJ whole genome shotgun (WGS) entry which is preliminary data.</text>
</comment>
<keyword evidence="3" id="KW-1185">Reference proteome</keyword>
<keyword evidence="1" id="KW-0812">Transmembrane</keyword>
<dbReference type="EMBL" id="JAGDYP010000004">
    <property type="protein sequence ID" value="MBO1884079.1"/>
    <property type="molecule type" value="Genomic_DNA"/>
</dbReference>
<protein>
    <recommendedName>
        <fullName evidence="4">50S ribosomal protein L27</fullName>
    </recommendedName>
</protein>
<accession>A0ABS3PXL6</accession>
<keyword evidence="1" id="KW-1133">Transmembrane helix</keyword>
<name>A0ABS3PXL6_9FLAO</name>